<dbReference type="GeneID" id="28941022"/>
<feature type="transmembrane region" description="Helical" evidence="2">
    <location>
        <begin position="6"/>
        <end position="24"/>
    </location>
</feature>
<evidence type="ECO:0000256" key="2">
    <source>
        <dbReference type="SAM" id="Phobius"/>
    </source>
</evidence>
<organism evidence="3 4">
    <name type="scientific">Pneumocystis jirovecii (strain RU7)</name>
    <name type="common">Human pneumocystis pneumonia agent</name>
    <dbReference type="NCBI Taxonomy" id="1408657"/>
    <lineage>
        <taxon>Eukaryota</taxon>
        <taxon>Fungi</taxon>
        <taxon>Dikarya</taxon>
        <taxon>Ascomycota</taxon>
        <taxon>Taphrinomycotina</taxon>
        <taxon>Pneumocystomycetes</taxon>
        <taxon>Pneumocystaceae</taxon>
        <taxon>Pneumocystis</taxon>
    </lineage>
</organism>
<keyword evidence="4" id="KW-1185">Reference proteome</keyword>
<keyword evidence="1" id="KW-0175">Coiled coil</keyword>
<dbReference type="AlphaFoldDB" id="A0A0W4ZJT1"/>
<dbReference type="EMBL" id="LFWA01000011">
    <property type="protein sequence ID" value="KTW28654.1"/>
    <property type="molecule type" value="Genomic_DNA"/>
</dbReference>
<name>A0A0W4ZJT1_PNEJ7</name>
<accession>A0A0W4ZJT1</accession>
<evidence type="ECO:0000256" key="1">
    <source>
        <dbReference type="SAM" id="Coils"/>
    </source>
</evidence>
<dbReference type="VEuPathDB" id="FungiDB:T551_02504"/>
<keyword evidence="2" id="KW-1133">Transmembrane helix</keyword>
<reference evidence="4" key="1">
    <citation type="journal article" date="2016" name="Nat. Commun.">
        <title>Genome analysis of three Pneumocystis species reveals adaptation mechanisms to life exclusively in mammalian hosts.</title>
        <authorList>
            <person name="Ma L."/>
            <person name="Chen Z."/>
            <person name="Huang D.W."/>
            <person name="Kutty G."/>
            <person name="Ishihara M."/>
            <person name="Wang H."/>
            <person name="Abouelleil A."/>
            <person name="Bishop L."/>
            <person name="Davey E."/>
            <person name="Deng R."/>
            <person name="Deng X."/>
            <person name="Fan L."/>
            <person name="Fantoni G."/>
            <person name="Fitzgerald M."/>
            <person name="Gogineni E."/>
            <person name="Goldberg J.M."/>
            <person name="Handley G."/>
            <person name="Hu X."/>
            <person name="Huber C."/>
            <person name="Jiao X."/>
            <person name="Jones K."/>
            <person name="Levin J.Z."/>
            <person name="Liu Y."/>
            <person name="Macdonald P."/>
            <person name="Melnikov A."/>
            <person name="Raley C."/>
            <person name="Sassi M."/>
            <person name="Sherman B.T."/>
            <person name="Song X."/>
            <person name="Sykes S."/>
            <person name="Tran B."/>
            <person name="Walsh L."/>
            <person name="Xia Y."/>
            <person name="Yang J."/>
            <person name="Young S."/>
            <person name="Zeng Q."/>
            <person name="Zheng X."/>
            <person name="Stephens R."/>
            <person name="Nusbaum C."/>
            <person name="Birren B.W."/>
            <person name="Azadi P."/>
            <person name="Lempicki R.A."/>
            <person name="Cuomo C.A."/>
            <person name="Kovacs J.A."/>
        </authorList>
    </citation>
    <scope>NUCLEOTIDE SEQUENCE [LARGE SCALE GENOMIC DNA]</scope>
    <source>
        <strain evidence="4">RU7</strain>
    </source>
</reference>
<gene>
    <name evidence="3" type="ORF">T551_02504</name>
</gene>
<sequence length="229" mass="26135">MDPLISWILFLGISGTVYIALRGMPSLGFSMNDKAASGRADGTSFSKRIRKRRRIDRAVDEVREVRLEQCEQREQRIHKAEKPQQAAEPRIDKAEPRIYRLEQTEQVLLHPTDASVSTSVHVPANASFTTSFGSRKTESLLATPTKKQKQNALKREKQKLVKARMEEERLQNLFQHQKMLEEERQRTLAHKRLSKPNTHAWLPRAVSDEWTVVGARGARHASSVASTMT</sequence>
<protein>
    <submittedName>
        <fullName evidence="3">Uncharacterized protein</fullName>
    </submittedName>
</protein>
<dbReference type="OrthoDB" id="2564465at2759"/>
<proteinExistence type="predicted"/>
<comment type="caution">
    <text evidence="3">The sequence shown here is derived from an EMBL/GenBank/DDBJ whole genome shotgun (WGS) entry which is preliminary data.</text>
</comment>
<keyword evidence="2" id="KW-0472">Membrane</keyword>
<feature type="coiled-coil region" evidence="1">
    <location>
        <begin position="146"/>
        <end position="183"/>
    </location>
</feature>
<dbReference type="Proteomes" id="UP000053447">
    <property type="component" value="Unassembled WGS sequence"/>
</dbReference>
<evidence type="ECO:0000313" key="4">
    <source>
        <dbReference type="Proteomes" id="UP000053447"/>
    </source>
</evidence>
<dbReference type="RefSeq" id="XP_018228989.1">
    <property type="nucleotide sequence ID" value="XM_018374767.1"/>
</dbReference>
<keyword evidence="2" id="KW-0812">Transmembrane</keyword>
<evidence type="ECO:0000313" key="3">
    <source>
        <dbReference type="EMBL" id="KTW28654.1"/>
    </source>
</evidence>